<evidence type="ECO:0000313" key="4">
    <source>
        <dbReference type="EMBL" id="QHS98483.1"/>
    </source>
</evidence>
<dbReference type="PANTHER" id="PTHR11851:SF49">
    <property type="entry name" value="MITOCHONDRIAL-PROCESSING PEPTIDASE SUBUNIT ALPHA"/>
    <property type="match status" value="1"/>
</dbReference>
<comment type="similarity">
    <text evidence="1">Belongs to the peptidase M16 family.</text>
</comment>
<name>A0A6C0C4N7_9ZZZZ</name>
<feature type="domain" description="Peptidase M16 C-terminal" evidence="3">
    <location>
        <begin position="164"/>
        <end position="339"/>
    </location>
</feature>
<evidence type="ECO:0008006" key="5">
    <source>
        <dbReference type="Google" id="ProtNLM"/>
    </source>
</evidence>
<evidence type="ECO:0000259" key="3">
    <source>
        <dbReference type="Pfam" id="PF05193"/>
    </source>
</evidence>
<dbReference type="SUPFAM" id="SSF63411">
    <property type="entry name" value="LuxS/MPP-like metallohydrolase"/>
    <property type="match status" value="2"/>
</dbReference>
<dbReference type="InterPro" id="IPR007863">
    <property type="entry name" value="Peptidase_M16_C"/>
</dbReference>
<dbReference type="InterPro" id="IPR050361">
    <property type="entry name" value="MPP/UQCRC_Complex"/>
</dbReference>
<organism evidence="4">
    <name type="scientific">viral metagenome</name>
    <dbReference type="NCBI Taxonomy" id="1070528"/>
    <lineage>
        <taxon>unclassified sequences</taxon>
        <taxon>metagenomes</taxon>
        <taxon>organismal metagenomes</taxon>
    </lineage>
</organism>
<dbReference type="PANTHER" id="PTHR11851">
    <property type="entry name" value="METALLOPROTEASE"/>
    <property type="match status" value="1"/>
</dbReference>
<accession>A0A6C0C4N7</accession>
<reference evidence="4" key="1">
    <citation type="journal article" date="2020" name="Nature">
        <title>Giant virus diversity and host interactions through global metagenomics.</title>
        <authorList>
            <person name="Schulz F."/>
            <person name="Roux S."/>
            <person name="Paez-Espino D."/>
            <person name="Jungbluth S."/>
            <person name="Walsh D.A."/>
            <person name="Denef V.J."/>
            <person name="McMahon K.D."/>
            <person name="Konstantinidis K.T."/>
            <person name="Eloe-Fadrosh E.A."/>
            <person name="Kyrpides N.C."/>
            <person name="Woyke T."/>
        </authorList>
    </citation>
    <scope>NUCLEOTIDE SEQUENCE</scope>
    <source>
        <strain evidence="4">GVMAG-M-3300020185-18</strain>
    </source>
</reference>
<sequence length="427" mass="49703">MDQIIKINNFTIIFNKTDSDTTMVEAYINNGAIYESKDNVGISHLLEHIVCEGWKKCNGPCSVYWSKRGVQTNASTGQTYVNYFMHGLKKYSVEMMEYIAGISMKPLMTKRRLQKEKLAVKTELNMHKTQPELELYDELNKLLFNISGLQYQDDLDVQLNLLKSFSLADIREWLNKYYMPGNMVFVVSGNISKALVKKTFKRKLKKYKGDSHIQHNLDIFQLGIKIKYVKNIKMKNSKIFLAFPSPLSQKDKEIHFIKLFEKLINSDTTSILFRQLREKKDLVYNIGIEESVHGYGSYILIKTQCENKDIVKVINTCLDVLKDLSTGKLEKEKVNHIIELYLVEYYNTCKNNTNISSLLGEQYINQINNIENATIYTYKEITEILKNINFDEFITFIKKLLIFANLKIVYQGKQEVANLQSLVQQRM</sequence>
<evidence type="ECO:0000256" key="1">
    <source>
        <dbReference type="ARBA" id="ARBA00007261"/>
    </source>
</evidence>
<dbReference type="InterPro" id="IPR011765">
    <property type="entry name" value="Pept_M16_N"/>
</dbReference>
<dbReference type="Gene3D" id="3.30.830.10">
    <property type="entry name" value="Metalloenzyme, LuxS/M16 peptidase-like"/>
    <property type="match status" value="2"/>
</dbReference>
<dbReference type="InterPro" id="IPR011249">
    <property type="entry name" value="Metalloenz_LuxS/M16"/>
</dbReference>
<dbReference type="EMBL" id="MN739317">
    <property type="protein sequence ID" value="QHS98483.1"/>
    <property type="molecule type" value="Genomic_DNA"/>
</dbReference>
<feature type="domain" description="Peptidase M16 N-terminal" evidence="2">
    <location>
        <begin position="15"/>
        <end position="149"/>
    </location>
</feature>
<dbReference type="AlphaFoldDB" id="A0A6C0C4N7"/>
<proteinExistence type="inferred from homology"/>
<dbReference type="GO" id="GO:0046872">
    <property type="term" value="F:metal ion binding"/>
    <property type="evidence" value="ECO:0007669"/>
    <property type="project" value="InterPro"/>
</dbReference>
<protein>
    <recommendedName>
        <fullName evidence="5">Peptidase M16 N-terminal domain-containing protein</fullName>
    </recommendedName>
</protein>
<dbReference type="Pfam" id="PF00675">
    <property type="entry name" value="Peptidase_M16"/>
    <property type="match status" value="1"/>
</dbReference>
<evidence type="ECO:0000259" key="2">
    <source>
        <dbReference type="Pfam" id="PF00675"/>
    </source>
</evidence>
<dbReference type="Pfam" id="PF05193">
    <property type="entry name" value="Peptidase_M16_C"/>
    <property type="match status" value="1"/>
</dbReference>